<name>A0A165KBX1_EXIGL</name>
<keyword evidence="1" id="KW-0812">Transmembrane</keyword>
<dbReference type="Proteomes" id="UP000077266">
    <property type="component" value="Unassembled WGS sequence"/>
</dbReference>
<accession>A0A165KBX1</accession>
<sequence length="167" mass="19413">MWTHALCARVRLRGPAAASPLRRGREVARASRVFKCRWSRWRWLLLYVTHPLLVLVTIYNRRAHRTRDIGLQCCRCTSVVGPLEGDDSETQMLQGIDDCRRRAFDRKHPWGSLHSVSSFAILVWKVTRWRFMARYGADAPMHIFGLVSLIRRLLPITSQLLGWHSPP</sequence>
<keyword evidence="1" id="KW-0472">Membrane</keyword>
<protein>
    <submittedName>
        <fullName evidence="2">Uncharacterized protein</fullName>
    </submittedName>
</protein>
<keyword evidence="3" id="KW-1185">Reference proteome</keyword>
<feature type="transmembrane region" description="Helical" evidence="1">
    <location>
        <begin position="41"/>
        <end position="59"/>
    </location>
</feature>
<reference evidence="2 3" key="1">
    <citation type="journal article" date="2016" name="Mol. Biol. Evol.">
        <title>Comparative Genomics of Early-Diverging Mushroom-Forming Fungi Provides Insights into the Origins of Lignocellulose Decay Capabilities.</title>
        <authorList>
            <person name="Nagy L.G."/>
            <person name="Riley R."/>
            <person name="Tritt A."/>
            <person name="Adam C."/>
            <person name="Daum C."/>
            <person name="Floudas D."/>
            <person name="Sun H."/>
            <person name="Yadav J.S."/>
            <person name="Pangilinan J."/>
            <person name="Larsson K.H."/>
            <person name="Matsuura K."/>
            <person name="Barry K."/>
            <person name="Labutti K."/>
            <person name="Kuo R."/>
            <person name="Ohm R.A."/>
            <person name="Bhattacharya S.S."/>
            <person name="Shirouzu T."/>
            <person name="Yoshinaga Y."/>
            <person name="Martin F.M."/>
            <person name="Grigoriev I.V."/>
            <person name="Hibbett D.S."/>
        </authorList>
    </citation>
    <scope>NUCLEOTIDE SEQUENCE [LARGE SCALE GENOMIC DNA]</scope>
    <source>
        <strain evidence="2 3">HHB12029</strain>
    </source>
</reference>
<dbReference type="InParanoid" id="A0A165KBX1"/>
<dbReference type="EMBL" id="KV425947">
    <property type="protein sequence ID" value="KZV96104.1"/>
    <property type="molecule type" value="Genomic_DNA"/>
</dbReference>
<evidence type="ECO:0000256" key="1">
    <source>
        <dbReference type="SAM" id="Phobius"/>
    </source>
</evidence>
<proteinExistence type="predicted"/>
<dbReference type="AlphaFoldDB" id="A0A165KBX1"/>
<organism evidence="2 3">
    <name type="scientific">Exidia glandulosa HHB12029</name>
    <dbReference type="NCBI Taxonomy" id="1314781"/>
    <lineage>
        <taxon>Eukaryota</taxon>
        <taxon>Fungi</taxon>
        <taxon>Dikarya</taxon>
        <taxon>Basidiomycota</taxon>
        <taxon>Agaricomycotina</taxon>
        <taxon>Agaricomycetes</taxon>
        <taxon>Auriculariales</taxon>
        <taxon>Exidiaceae</taxon>
        <taxon>Exidia</taxon>
    </lineage>
</organism>
<gene>
    <name evidence="2" type="ORF">EXIGLDRAFT_442519</name>
</gene>
<evidence type="ECO:0000313" key="3">
    <source>
        <dbReference type="Proteomes" id="UP000077266"/>
    </source>
</evidence>
<keyword evidence="1" id="KW-1133">Transmembrane helix</keyword>
<evidence type="ECO:0000313" key="2">
    <source>
        <dbReference type="EMBL" id="KZV96104.1"/>
    </source>
</evidence>